<feature type="transmembrane region" description="Helical" evidence="1">
    <location>
        <begin position="12"/>
        <end position="33"/>
    </location>
</feature>
<name>K3YFJ0_SETIT</name>
<dbReference type="Gramene" id="KQK96180">
    <property type="protein sequence ID" value="KQK96180"/>
    <property type="gene ID" value="SETIT_013008mg"/>
</dbReference>
<reference evidence="3" key="1">
    <citation type="journal article" date="2012" name="Nat. Biotechnol.">
        <title>Reference genome sequence of the model plant Setaria.</title>
        <authorList>
            <person name="Bennetzen J.L."/>
            <person name="Schmutz J."/>
            <person name="Wang H."/>
            <person name="Percifield R."/>
            <person name="Hawkins J."/>
            <person name="Pontaroli A.C."/>
            <person name="Estep M."/>
            <person name="Feng L."/>
            <person name="Vaughn J.N."/>
            <person name="Grimwood J."/>
            <person name="Jenkins J."/>
            <person name="Barry K."/>
            <person name="Lindquist E."/>
            <person name="Hellsten U."/>
            <person name="Deshpande S."/>
            <person name="Wang X."/>
            <person name="Wu X."/>
            <person name="Mitros T."/>
            <person name="Triplett J."/>
            <person name="Yang X."/>
            <person name="Ye C.Y."/>
            <person name="Mauro-Herrera M."/>
            <person name="Wang L."/>
            <person name="Li P."/>
            <person name="Sharma M."/>
            <person name="Sharma R."/>
            <person name="Ronald P.C."/>
            <person name="Panaud O."/>
            <person name="Kellogg E.A."/>
            <person name="Brutnell T.P."/>
            <person name="Doust A.N."/>
            <person name="Tuskan G.A."/>
            <person name="Rokhsar D."/>
            <person name="Devos K.M."/>
        </authorList>
    </citation>
    <scope>NUCLEOTIDE SEQUENCE [LARGE SCALE GENOMIC DNA]</scope>
    <source>
        <strain evidence="3">cv. Yugu1</strain>
    </source>
</reference>
<reference evidence="2" key="2">
    <citation type="submission" date="2018-08" db="UniProtKB">
        <authorList>
            <consortium name="EnsemblPlants"/>
        </authorList>
    </citation>
    <scope>IDENTIFICATION</scope>
    <source>
        <strain evidence="2">Yugu1</strain>
    </source>
</reference>
<evidence type="ECO:0000313" key="2">
    <source>
        <dbReference type="EnsemblPlants" id="KQK96180"/>
    </source>
</evidence>
<keyword evidence="1" id="KW-1133">Transmembrane helix</keyword>
<proteinExistence type="predicted"/>
<dbReference type="Proteomes" id="UP000004995">
    <property type="component" value="Unassembled WGS sequence"/>
</dbReference>
<evidence type="ECO:0000313" key="3">
    <source>
        <dbReference type="Proteomes" id="UP000004995"/>
    </source>
</evidence>
<keyword evidence="1" id="KW-0812">Transmembrane</keyword>
<dbReference type="HOGENOM" id="CLU_3369366_0_0_1"/>
<evidence type="ECO:0000256" key="1">
    <source>
        <dbReference type="SAM" id="Phobius"/>
    </source>
</evidence>
<keyword evidence="3" id="KW-1185">Reference proteome</keyword>
<dbReference type="InParanoid" id="K3YFJ0"/>
<dbReference type="EnsemblPlants" id="KQK96180">
    <property type="protein sequence ID" value="KQK96180"/>
    <property type="gene ID" value="SETIT_013008mg"/>
</dbReference>
<accession>K3YFJ0</accession>
<sequence length="35" mass="4174">MCTSPLFRMSIYLFISFILLIKNYSVQICNLLLQF</sequence>
<dbReference type="AlphaFoldDB" id="K3YFJ0"/>
<dbReference type="EMBL" id="AGNK02004047">
    <property type="status" value="NOT_ANNOTATED_CDS"/>
    <property type="molecule type" value="Genomic_DNA"/>
</dbReference>
<keyword evidence="1" id="KW-0472">Membrane</keyword>
<organism evidence="2 3">
    <name type="scientific">Setaria italica</name>
    <name type="common">Foxtail millet</name>
    <name type="synonym">Panicum italicum</name>
    <dbReference type="NCBI Taxonomy" id="4555"/>
    <lineage>
        <taxon>Eukaryota</taxon>
        <taxon>Viridiplantae</taxon>
        <taxon>Streptophyta</taxon>
        <taxon>Embryophyta</taxon>
        <taxon>Tracheophyta</taxon>
        <taxon>Spermatophyta</taxon>
        <taxon>Magnoliopsida</taxon>
        <taxon>Liliopsida</taxon>
        <taxon>Poales</taxon>
        <taxon>Poaceae</taxon>
        <taxon>PACMAD clade</taxon>
        <taxon>Panicoideae</taxon>
        <taxon>Panicodae</taxon>
        <taxon>Paniceae</taxon>
        <taxon>Cenchrinae</taxon>
        <taxon>Setaria</taxon>
    </lineage>
</organism>
<protein>
    <submittedName>
        <fullName evidence="2">Uncharacterized protein</fullName>
    </submittedName>
</protein>